<evidence type="ECO:0000256" key="1">
    <source>
        <dbReference type="SAM" id="MobiDB-lite"/>
    </source>
</evidence>
<sequence length="342" mass="34257">MVSLPLEIAELVCQAADRPVLETLGQTDHTWRQLALRELWHTVGDQRVGAQNHSRNHPCAVWTVRADNRVQAAALAQHEQFAGAPAELRRQVQNGDSLRLDIAAVAAGAPGGHWRLAAVQCAARADGHGARLPGPAGGGSGGSVGGLGGNAAHGAAVAPGAEGAACHRGPAGIAAAGGGHGGTACQHWRVRQPIRGRALGADAPDGAVSGRRGCAAAGAAAAGAADAAVAGSAANRCRRCFPPAHQPAAGHFASEGQRPPPAERTHVPSGYSLAEDPGCPWGAQRGGGMPRARAFLDPLVPTPVGAARAPGGACGAARAWPNGKQPVPRAAGPTGPAGWQHH</sequence>
<reference evidence="2 3" key="1">
    <citation type="submission" date="2016-07" db="EMBL/GenBank/DDBJ databases">
        <title>Pervasive Adenine N6-methylation of Active Genes in Fungi.</title>
        <authorList>
            <consortium name="DOE Joint Genome Institute"/>
            <person name="Mondo S.J."/>
            <person name="Dannebaum R.O."/>
            <person name="Kuo R.C."/>
            <person name="Labutti K."/>
            <person name="Haridas S."/>
            <person name="Kuo A."/>
            <person name="Salamov A."/>
            <person name="Ahrendt S.R."/>
            <person name="Lipzen A."/>
            <person name="Sullivan W."/>
            <person name="Andreopoulos W.B."/>
            <person name="Clum A."/>
            <person name="Lindquist E."/>
            <person name="Daum C."/>
            <person name="Ramamoorthy G.K."/>
            <person name="Gryganskyi A."/>
            <person name="Culley D."/>
            <person name="Magnuson J.K."/>
            <person name="James T.Y."/>
            <person name="O'Malley M.A."/>
            <person name="Stajich J.E."/>
            <person name="Spatafora J.W."/>
            <person name="Visel A."/>
            <person name="Grigoriev I.V."/>
        </authorList>
    </citation>
    <scope>NUCLEOTIDE SEQUENCE [LARGE SCALE GENOMIC DNA]</scope>
    <source>
        <strain evidence="2 3">ATCC 12442</strain>
    </source>
</reference>
<organism evidence="2 3">
    <name type="scientific">Linderina pennispora</name>
    <dbReference type="NCBI Taxonomy" id="61395"/>
    <lineage>
        <taxon>Eukaryota</taxon>
        <taxon>Fungi</taxon>
        <taxon>Fungi incertae sedis</taxon>
        <taxon>Zoopagomycota</taxon>
        <taxon>Kickxellomycotina</taxon>
        <taxon>Kickxellomycetes</taxon>
        <taxon>Kickxellales</taxon>
        <taxon>Kickxellaceae</taxon>
        <taxon>Linderina</taxon>
    </lineage>
</organism>
<gene>
    <name evidence="2" type="ORF">DL89DRAFT_256210</name>
</gene>
<dbReference type="AlphaFoldDB" id="A0A1Y1WCU4"/>
<feature type="region of interest" description="Disordered" evidence="1">
    <location>
        <begin position="307"/>
        <end position="342"/>
    </location>
</feature>
<dbReference type="OrthoDB" id="5557687at2759"/>
<dbReference type="Proteomes" id="UP000193922">
    <property type="component" value="Unassembled WGS sequence"/>
</dbReference>
<feature type="compositionally biased region" description="Low complexity" evidence="1">
    <location>
        <begin position="307"/>
        <end position="319"/>
    </location>
</feature>
<protein>
    <submittedName>
        <fullName evidence="2">Uncharacterized protein</fullName>
    </submittedName>
</protein>
<evidence type="ECO:0000313" key="2">
    <source>
        <dbReference type="EMBL" id="ORX71158.1"/>
    </source>
</evidence>
<dbReference type="EMBL" id="MCFD01000004">
    <property type="protein sequence ID" value="ORX71158.1"/>
    <property type="molecule type" value="Genomic_DNA"/>
</dbReference>
<proteinExistence type="predicted"/>
<keyword evidence="3" id="KW-1185">Reference proteome</keyword>
<accession>A0A1Y1WCU4</accession>
<dbReference type="GeneID" id="63802071"/>
<dbReference type="RefSeq" id="XP_040744673.1">
    <property type="nucleotide sequence ID" value="XM_040885423.1"/>
</dbReference>
<name>A0A1Y1WCU4_9FUNG</name>
<evidence type="ECO:0000313" key="3">
    <source>
        <dbReference type="Proteomes" id="UP000193922"/>
    </source>
</evidence>
<feature type="region of interest" description="Disordered" evidence="1">
    <location>
        <begin position="248"/>
        <end position="286"/>
    </location>
</feature>
<comment type="caution">
    <text evidence="2">The sequence shown here is derived from an EMBL/GenBank/DDBJ whole genome shotgun (WGS) entry which is preliminary data.</text>
</comment>